<organism evidence="2 3">
    <name type="scientific">Exidia glandulosa HHB12029</name>
    <dbReference type="NCBI Taxonomy" id="1314781"/>
    <lineage>
        <taxon>Eukaryota</taxon>
        <taxon>Fungi</taxon>
        <taxon>Dikarya</taxon>
        <taxon>Basidiomycota</taxon>
        <taxon>Agaricomycotina</taxon>
        <taxon>Agaricomycetes</taxon>
        <taxon>Auriculariales</taxon>
        <taxon>Exidiaceae</taxon>
        <taxon>Exidia</taxon>
    </lineage>
</organism>
<feature type="compositionally biased region" description="Basic residues" evidence="1">
    <location>
        <begin position="91"/>
        <end position="100"/>
    </location>
</feature>
<evidence type="ECO:0000256" key="1">
    <source>
        <dbReference type="SAM" id="MobiDB-lite"/>
    </source>
</evidence>
<evidence type="ECO:0000313" key="2">
    <source>
        <dbReference type="EMBL" id="KZV94458.1"/>
    </source>
</evidence>
<name>A0A165J801_EXIGL</name>
<dbReference type="EMBL" id="KV425972">
    <property type="protein sequence ID" value="KZV94458.1"/>
    <property type="molecule type" value="Genomic_DNA"/>
</dbReference>
<dbReference type="AlphaFoldDB" id="A0A165J801"/>
<proteinExistence type="predicted"/>
<protein>
    <submittedName>
        <fullName evidence="2">Uncharacterized protein</fullName>
    </submittedName>
</protein>
<dbReference type="InParanoid" id="A0A165J801"/>
<dbReference type="Proteomes" id="UP000077266">
    <property type="component" value="Unassembled WGS sequence"/>
</dbReference>
<sequence length="100" mass="11148">MLVSARLLLGVSYSGFARCNLSGGLQSFNRCSRRGNRIGPCQRRSRLLGYGWTTHQHCSRIQSRGQASAQCAGYSRSQKWDPEPTLVSLSRTRHAPKRPA</sequence>
<feature type="region of interest" description="Disordered" evidence="1">
    <location>
        <begin position="74"/>
        <end position="100"/>
    </location>
</feature>
<keyword evidence="3" id="KW-1185">Reference proteome</keyword>
<gene>
    <name evidence="2" type="ORF">EXIGLDRAFT_517015</name>
</gene>
<accession>A0A165J801</accession>
<reference evidence="2 3" key="1">
    <citation type="journal article" date="2016" name="Mol. Biol. Evol.">
        <title>Comparative Genomics of Early-Diverging Mushroom-Forming Fungi Provides Insights into the Origins of Lignocellulose Decay Capabilities.</title>
        <authorList>
            <person name="Nagy L.G."/>
            <person name="Riley R."/>
            <person name="Tritt A."/>
            <person name="Adam C."/>
            <person name="Daum C."/>
            <person name="Floudas D."/>
            <person name="Sun H."/>
            <person name="Yadav J.S."/>
            <person name="Pangilinan J."/>
            <person name="Larsson K.H."/>
            <person name="Matsuura K."/>
            <person name="Barry K."/>
            <person name="Labutti K."/>
            <person name="Kuo R."/>
            <person name="Ohm R.A."/>
            <person name="Bhattacharya S.S."/>
            <person name="Shirouzu T."/>
            <person name="Yoshinaga Y."/>
            <person name="Martin F.M."/>
            <person name="Grigoriev I.V."/>
            <person name="Hibbett D.S."/>
        </authorList>
    </citation>
    <scope>NUCLEOTIDE SEQUENCE [LARGE SCALE GENOMIC DNA]</scope>
    <source>
        <strain evidence="2 3">HHB12029</strain>
    </source>
</reference>
<evidence type="ECO:0000313" key="3">
    <source>
        <dbReference type="Proteomes" id="UP000077266"/>
    </source>
</evidence>